<keyword evidence="2" id="KW-1185">Reference proteome</keyword>
<name>A0A0D0DG11_9AGAM</name>
<dbReference type="AlphaFoldDB" id="A0A0D0DG11"/>
<reference evidence="1 2" key="1">
    <citation type="submission" date="2014-04" db="EMBL/GenBank/DDBJ databases">
        <authorList>
            <consortium name="DOE Joint Genome Institute"/>
            <person name="Kuo A."/>
            <person name="Kohler A."/>
            <person name="Jargeat P."/>
            <person name="Nagy L.G."/>
            <person name="Floudas D."/>
            <person name="Copeland A."/>
            <person name="Barry K.W."/>
            <person name="Cichocki N."/>
            <person name="Veneault-Fourrey C."/>
            <person name="LaButti K."/>
            <person name="Lindquist E.A."/>
            <person name="Lipzen A."/>
            <person name="Lundell T."/>
            <person name="Morin E."/>
            <person name="Murat C."/>
            <person name="Sun H."/>
            <person name="Tunlid A."/>
            <person name="Henrissat B."/>
            <person name="Grigoriev I.V."/>
            <person name="Hibbett D.S."/>
            <person name="Martin F."/>
            <person name="Nordberg H.P."/>
            <person name="Cantor M.N."/>
            <person name="Hua S.X."/>
        </authorList>
    </citation>
    <scope>NUCLEOTIDE SEQUENCE [LARGE SCALE GENOMIC DNA]</scope>
    <source>
        <strain evidence="1 2">Ve08.2h10</strain>
    </source>
</reference>
<organism evidence="1 2">
    <name type="scientific">Paxillus rubicundulus Ve08.2h10</name>
    <dbReference type="NCBI Taxonomy" id="930991"/>
    <lineage>
        <taxon>Eukaryota</taxon>
        <taxon>Fungi</taxon>
        <taxon>Dikarya</taxon>
        <taxon>Basidiomycota</taxon>
        <taxon>Agaricomycotina</taxon>
        <taxon>Agaricomycetes</taxon>
        <taxon>Agaricomycetidae</taxon>
        <taxon>Boletales</taxon>
        <taxon>Paxilineae</taxon>
        <taxon>Paxillaceae</taxon>
        <taxon>Paxillus</taxon>
    </lineage>
</organism>
<accession>A0A0D0DG11</accession>
<sequence>MASAQKDFGSQDSSSMSVGSRGLMQSSVLLELLSEGLIDIFASSITLDEIHIGVGELLLSNLQVEGHLDIDFPTIVDLE</sequence>
<protein>
    <submittedName>
        <fullName evidence="1">Uncharacterized protein</fullName>
    </submittedName>
</protein>
<evidence type="ECO:0000313" key="1">
    <source>
        <dbReference type="EMBL" id="KIK76770.1"/>
    </source>
</evidence>
<dbReference type="Proteomes" id="UP000054538">
    <property type="component" value="Unassembled WGS sequence"/>
</dbReference>
<dbReference type="InParanoid" id="A0A0D0DG11"/>
<proteinExistence type="predicted"/>
<gene>
    <name evidence="1" type="ORF">PAXRUDRAFT_17958</name>
</gene>
<dbReference type="EMBL" id="KN827300">
    <property type="protein sequence ID" value="KIK76770.1"/>
    <property type="molecule type" value="Genomic_DNA"/>
</dbReference>
<reference evidence="2" key="2">
    <citation type="submission" date="2015-01" db="EMBL/GenBank/DDBJ databases">
        <title>Evolutionary Origins and Diversification of the Mycorrhizal Mutualists.</title>
        <authorList>
            <consortium name="DOE Joint Genome Institute"/>
            <consortium name="Mycorrhizal Genomics Consortium"/>
            <person name="Kohler A."/>
            <person name="Kuo A."/>
            <person name="Nagy L.G."/>
            <person name="Floudas D."/>
            <person name="Copeland A."/>
            <person name="Barry K.W."/>
            <person name="Cichocki N."/>
            <person name="Veneault-Fourrey C."/>
            <person name="LaButti K."/>
            <person name="Lindquist E.A."/>
            <person name="Lipzen A."/>
            <person name="Lundell T."/>
            <person name="Morin E."/>
            <person name="Murat C."/>
            <person name="Riley R."/>
            <person name="Ohm R."/>
            <person name="Sun H."/>
            <person name="Tunlid A."/>
            <person name="Henrissat B."/>
            <person name="Grigoriev I.V."/>
            <person name="Hibbett D.S."/>
            <person name="Martin F."/>
        </authorList>
    </citation>
    <scope>NUCLEOTIDE SEQUENCE [LARGE SCALE GENOMIC DNA]</scope>
    <source>
        <strain evidence="2">Ve08.2h10</strain>
    </source>
</reference>
<dbReference type="HOGENOM" id="CLU_2606705_0_0_1"/>
<evidence type="ECO:0000313" key="2">
    <source>
        <dbReference type="Proteomes" id="UP000054538"/>
    </source>
</evidence>